<gene>
    <name evidence="1" type="ORF">H2198_010643</name>
</gene>
<proteinExistence type="predicted"/>
<comment type="caution">
    <text evidence="1">The sequence shown here is derived from an EMBL/GenBank/DDBJ whole genome shotgun (WGS) entry which is preliminary data.</text>
</comment>
<sequence length="63" mass="6981">MSMMVRDEARAKIAFRASTPNDHVLGLCCHLKAAKHASVFSMYDSLEFVRGQSLPTGPPNEIF</sequence>
<evidence type="ECO:0000313" key="2">
    <source>
        <dbReference type="Proteomes" id="UP001172386"/>
    </source>
</evidence>
<reference evidence="1" key="1">
    <citation type="submission" date="2022-10" db="EMBL/GenBank/DDBJ databases">
        <title>Culturing micro-colonial fungi from biological soil crusts in the Mojave desert and describing Neophaeococcomyces mojavensis, and introducing the new genera and species Taxawa tesnikishii.</title>
        <authorList>
            <person name="Kurbessoian T."/>
            <person name="Stajich J.E."/>
        </authorList>
    </citation>
    <scope>NUCLEOTIDE SEQUENCE</scope>
    <source>
        <strain evidence="1">JES_112</strain>
    </source>
</reference>
<organism evidence="1 2">
    <name type="scientific">Neophaeococcomyces mojaviensis</name>
    <dbReference type="NCBI Taxonomy" id="3383035"/>
    <lineage>
        <taxon>Eukaryota</taxon>
        <taxon>Fungi</taxon>
        <taxon>Dikarya</taxon>
        <taxon>Ascomycota</taxon>
        <taxon>Pezizomycotina</taxon>
        <taxon>Eurotiomycetes</taxon>
        <taxon>Chaetothyriomycetidae</taxon>
        <taxon>Chaetothyriales</taxon>
        <taxon>Chaetothyriales incertae sedis</taxon>
        <taxon>Neophaeococcomyces</taxon>
    </lineage>
</organism>
<name>A0ACC2ZR45_9EURO</name>
<keyword evidence="2" id="KW-1185">Reference proteome</keyword>
<protein>
    <submittedName>
        <fullName evidence="1">Uncharacterized protein</fullName>
    </submittedName>
</protein>
<accession>A0ACC2ZR45</accession>
<evidence type="ECO:0000313" key="1">
    <source>
        <dbReference type="EMBL" id="KAJ9650040.1"/>
    </source>
</evidence>
<dbReference type="Proteomes" id="UP001172386">
    <property type="component" value="Unassembled WGS sequence"/>
</dbReference>
<dbReference type="EMBL" id="JAPDRQ010000397">
    <property type="protein sequence ID" value="KAJ9650040.1"/>
    <property type="molecule type" value="Genomic_DNA"/>
</dbReference>